<keyword evidence="6" id="KW-0479">Metal-binding</keyword>
<dbReference type="PRINTS" id="PR00176">
    <property type="entry name" value="NANEUSMPORT"/>
</dbReference>
<dbReference type="GO" id="GO:0005886">
    <property type="term" value="C:plasma membrane"/>
    <property type="evidence" value="ECO:0007669"/>
    <property type="project" value="TreeGrafter"/>
</dbReference>
<keyword evidence="3 8" id="KW-0812">Transmembrane</keyword>
<dbReference type="PANTHER" id="PTHR11616:SF237">
    <property type="entry name" value="TRANSPORTER"/>
    <property type="match status" value="1"/>
</dbReference>
<feature type="transmembrane region" description="Helical" evidence="10">
    <location>
        <begin position="482"/>
        <end position="505"/>
    </location>
</feature>
<keyword evidence="4 10" id="KW-1133">Transmembrane helix</keyword>
<proteinExistence type="inferred from homology"/>
<dbReference type="GeneID" id="114449614"/>
<organism evidence="11 12">
    <name type="scientific">Parambassis ranga</name>
    <name type="common">Indian glassy fish</name>
    <dbReference type="NCBI Taxonomy" id="210632"/>
    <lineage>
        <taxon>Eukaryota</taxon>
        <taxon>Metazoa</taxon>
        <taxon>Chordata</taxon>
        <taxon>Craniata</taxon>
        <taxon>Vertebrata</taxon>
        <taxon>Euteleostomi</taxon>
        <taxon>Actinopterygii</taxon>
        <taxon>Neopterygii</taxon>
        <taxon>Teleostei</taxon>
        <taxon>Neoteleostei</taxon>
        <taxon>Acanthomorphata</taxon>
        <taxon>Ovalentaria</taxon>
        <taxon>Ambassidae</taxon>
        <taxon>Parambassis</taxon>
    </lineage>
</organism>
<accession>A0A6P7K204</accession>
<dbReference type="AlphaFoldDB" id="A0A6P7K204"/>
<feature type="region of interest" description="Disordered" evidence="9">
    <location>
        <begin position="567"/>
        <end position="588"/>
    </location>
</feature>
<feature type="transmembrane region" description="Helical" evidence="10">
    <location>
        <begin position="271"/>
        <end position="295"/>
    </location>
</feature>
<evidence type="ECO:0000256" key="2">
    <source>
        <dbReference type="ARBA" id="ARBA00022448"/>
    </source>
</evidence>
<feature type="transmembrane region" description="Helical" evidence="10">
    <location>
        <begin position="307"/>
        <end position="332"/>
    </location>
</feature>
<evidence type="ECO:0000256" key="6">
    <source>
        <dbReference type="PIRSR" id="PIRSR600175-1"/>
    </source>
</evidence>
<feature type="transmembrane region" description="Helical" evidence="10">
    <location>
        <begin position="450"/>
        <end position="470"/>
    </location>
</feature>
<feature type="transmembrane region" description="Helical" evidence="10">
    <location>
        <begin position="366"/>
        <end position="391"/>
    </location>
</feature>
<feature type="transmembrane region" description="Helical" evidence="10">
    <location>
        <begin position="525"/>
        <end position="547"/>
    </location>
</feature>
<evidence type="ECO:0000313" key="12">
    <source>
        <dbReference type="RefSeq" id="XP_028283224.1"/>
    </source>
</evidence>
<feature type="binding site" evidence="6">
    <location>
        <position position="45"/>
    </location>
    <ligand>
        <name>Na(+)</name>
        <dbReference type="ChEBI" id="CHEBI:29101"/>
        <label>1</label>
    </ligand>
</feature>
<keyword evidence="8" id="KW-0769">Symport</keyword>
<gene>
    <name evidence="12" type="primary">LOC114449614</name>
</gene>
<feature type="binding site" evidence="6">
    <location>
        <position position="49"/>
    </location>
    <ligand>
        <name>Na(+)</name>
        <dbReference type="ChEBI" id="CHEBI:29101"/>
        <label>2</label>
    </ligand>
</feature>
<feature type="binding site" evidence="6">
    <location>
        <position position="313"/>
    </location>
    <ligand>
        <name>Na(+)</name>
        <dbReference type="ChEBI" id="CHEBI:29101"/>
        <label>1</label>
    </ligand>
</feature>
<evidence type="ECO:0000256" key="4">
    <source>
        <dbReference type="ARBA" id="ARBA00022989"/>
    </source>
</evidence>
<comment type="subcellular location">
    <subcellularLocation>
        <location evidence="1">Membrane</location>
        <topology evidence="1">Multi-pass membrane protein</topology>
    </subcellularLocation>
</comment>
<dbReference type="InParanoid" id="A0A6P7K204"/>
<keyword evidence="11" id="KW-1185">Reference proteome</keyword>
<dbReference type="CDD" id="cd11496">
    <property type="entry name" value="SLC6sbd-TauT-like"/>
    <property type="match status" value="1"/>
</dbReference>
<evidence type="ECO:0000256" key="7">
    <source>
        <dbReference type="PIRSR" id="PIRSR600175-2"/>
    </source>
</evidence>
<dbReference type="SUPFAM" id="SSF161070">
    <property type="entry name" value="SNF-like"/>
    <property type="match status" value="1"/>
</dbReference>
<keyword evidence="7" id="KW-1015">Disulfide bond</keyword>
<dbReference type="Proteomes" id="UP000515145">
    <property type="component" value="Chromosome 17"/>
</dbReference>
<feature type="transmembrane region" description="Helical" evidence="10">
    <location>
        <begin position="411"/>
        <end position="438"/>
    </location>
</feature>
<feature type="binding site" evidence="6">
    <location>
        <position position="378"/>
    </location>
    <ligand>
        <name>Na(+)</name>
        <dbReference type="ChEBI" id="CHEBI:29101"/>
        <label>1</label>
    </ligand>
</feature>
<feature type="disulfide bond" evidence="7">
    <location>
        <begin position="147"/>
        <end position="156"/>
    </location>
</feature>
<evidence type="ECO:0000256" key="1">
    <source>
        <dbReference type="ARBA" id="ARBA00004141"/>
    </source>
</evidence>
<dbReference type="GO" id="GO:0046872">
    <property type="term" value="F:metal ion binding"/>
    <property type="evidence" value="ECO:0007669"/>
    <property type="project" value="UniProtKB-KW"/>
</dbReference>
<feature type="binding site" evidence="6">
    <location>
        <position position="42"/>
    </location>
    <ligand>
        <name>Na(+)</name>
        <dbReference type="ChEBI" id="CHEBI:29101"/>
        <label>1</label>
    </ligand>
</feature>
<keyword evidence="2 8" id="KW-0813">Transport</keyword>
<evidence type="ECO:0000313" key="11">
    <source>
        <dbReference type="Proteomes" id="UP000515145"/>
    </source>
</evidence>
<feature type="binding site" evidence="6">
    <location>
        <position position="381"/>
    </location>
    <ligand>
        <name>Na(+)</name>
        <dbReference type="ChEBI" id="CHEBI:29101"/>
        <label>1</label>
    </ligand>
</feature>
<dbReference type="PROSITE" id="PS00610">
    <property type="entry name" value="NA_NEUROTRAN_SYMP_1"/>
    <property type="match status" value="1"/>
</dbReference>
<feature type="binding site" evidence="6">
    <location>
        <position position="281"/>
    </location>
    <ligand>
        <name>Na(+)</name>
        <dbReference type="ChEBI" id="CHEBI:29101"/>
        <label>1</label>
    </ligand>
</feature>
<dbReference type="GO" id="GO:0042995">
    <property type="term" value="C:cell projection"/>
    <property type="evidence" value="ECO:0007669"/>
    <property type="project" value="TreeGrafter"/>
</dbReference>
<dbReference type="PROSITE" id="PS50267">
    <property type="entry name" value="NA_NEUROTRAN_SYMP_3"/>
    <property type="match status" value="1"/>
</dbReference>
<keyword evidence="6" id="KW-0915">Sodium</keyword>
<evidence type="ECO:0000256" key="9">
    <source>
        <dbReference type="SAM" id="MobiDB-lite"/>
    </source>
</evidence>
<dbReference type="GO" id="GO:0005332">
    <property type="term" value="F:gamma-aminobutyric acid:sodium:chloride symporter activity"/>
    <property type="evidence" value="ECO:0007669"/>
    <property type="project" value="TreeGrafter"/>
</dbReference>
<protein>
    <recommendedName>
        <fullName evidence="8">Transporter</fullName>
    </recommendedName>
</protein>
<feature type="region of interest" description="Disordered" evidence="9">
    <location>
        <begin position="1"/>
        <end position="27"/>
    </location>
</feature>
<sequence>MSCAEDPVAQQADNRKPREEEEEVGDRGQWASKAEYVLVVAGSIVGLGNVWRFPYLCYKNGGGAFLVPYGLSAVLCGIPLFLLETAVGQYTQEGFITSWRKLCPLAQGIGLGQLTISLCFFIYILIEAWAIFYLVFSFRSELPWVSCENPWNTANCLSLQNFKSSANQTNTTSAAIEFWERRVLAVSAGIEDLGGLQWELALCLLVGWMFCYFSIWKGVRSSGKVAYFTATFPYVMLLVLLIRGLTLPGAWQGVSYYLYPDLNRLANIEVWIEAGSQIFFSYSLNAGTLNVLGSYNEYKNNCYKDCFWLCLLNSGTSFVAGFVVFSVLGFMAEKQGVSVNTVVESGPGLAFIAYPQAAAMMPLPQFWTVCFFLMLILLTVDTHFVIVESFITTVTDLFPKVFRAPGRREIFVLLVCLSSFLIHLPLVTEGGIYIFQLIDFYGSTRVCQNFMAISECLAVGWIFGADRFYNIIEDMTGQRPSVLFKLCWKYIIPVLSLISLIVYLVDYKHLKINDWYIYPDWAYALGWTMTLSSVLMVPLWAAVQMCLTAGTFRQRLNTLCRPAEDPVAQQADNRKPREEDEEEEEVTAELRTTATSIEHLGGLQWELAFSSPDS</sequence>
<feature type="transmembrane region" description="Helical" evidence="10">
    <location>
        <begin position="66"/>
        <end position="87"/>
    </location>
</feature>
<dbReference type="InterPro" id="IPR037272">
    <property type="entry name" value="SNS_sf"/>
</dbReference>
<comment type="similarity">
    <text evidence="8">Belongs to the sodium:neurotransmitter symporter (SNF) (TC 2.A.22) family.</text>
</comment>
<dbReference type="OrthoDB" id="6581954at2759"/>
<dbReference type="RefSeq" id="XP_028283224.1">
    <property type="nucleotide sequence ID" value="XM_028427423.1"/>
</dbReference>
<evidence type="ECO:0000256" key="10">
    <source>
        <dbReference type="SAM" id="Phobius"/>
    </source>
</evidence>
<feature type="transmembrane region" description="Helical" evidence="10">
    <location>
        <begin position="196"/>
        <end position="215"/>
    </location>
</feature>
<keyword evidence="5 10" id="KW-0472">Membrane</keyword>
<reference evidence="12" key="1">
    <citation type="submission" date="2025-08" db="UniProtKB">
        <authorList>
            <consortium name="RefSeq"/>
        </authorList>
    </citation>
    <scope>IDENTIFICATION</scope>
</reference>
<feature type="transmembrane region" description="Helical" evidence="10">
    <location>
        <begin position="227"/>
        <end position="251"/>
    </location>
</feature>
<feature type="transmembrane region" description="Helical" evidence="10">
    <location>
        <begin position="36"/>
        <end position="54"/>
    </location>
</feature>
<dbReference type="Pfam" id="PF00209">
    <property type="entry name" value="SNF"/>
    <property type="match status" value="1"/>
</dbReference>
<dbReference type="InterPro" id="IPR000175">
    <property type="entry name" value="Na/ntran_symport"/>
</dbReference>
<evidence type="ECO:0000256" key="5">
    <source>
        <dbReference type="ARBA" id="ARBA00023136"/>
    </source>
</evidence>
<name>A0A6P7K204_9TELE</name>
<evidence type="ECO:0000256" key="8">
    <source>
        <dbReference type="RuleBase" id="RU003732"/>
    </source>
</evidence>
<dbReference type="PANTHER" id="PTHR11616">
    <property type="entry name" value="SODIUM/CHLORIDE DEPENDENT TRANSPORTER"/>
    <property type="match status" value="1"/>
</dbReference>
<evidence type="ECO:0000256" key="3">
    <source>
        <dbReference type="ARBA" id="ARBA00022692"/>
    </source>
</evidence>
<feature type="transmembrane region" description="Helical" evidence="10">
    <location>
        <begin position="108"/>
        <end position="136"/>
    </location>
</feature>